<dbReference type="AlphaFoldDB" id="A0A2R4LXY2"/>
<protein>
    <submittedName>
        <fullName evidence="2">Aliphatic amidase regulator</fullName>
    </submittedName>
</protein>
<reference evidence="2 3" key="1">
    <citation type="submission" date="2018-03" db="EMBL/GenBank/DDBJ databases">
        <title>The Complete Genome of Celeribacter baekdonensis strain LH4, a Thiosulfate-Oxidizing Alphaproteobacterium Isolated from Gulf of Mexico Continental Slope Sediments.</title>
        <authorList>
            <person name="Flood B.E."/>
            <person name="Bailey J.V."/>
            <person name="Leprich D."/>
        </authorList>
    </citation>
    <scope>NUCLEOTIDE SEQUENCE [LARGE SCALE GENOMIC DNA]</scope>
    <source>
        <strain evidence="2 3">LH4</strain>
        <plasmid evidence="3">Plasmid pcblh4a</plasmid>
    </source>
</reference>
<organism evidence="2 3">
    <name type="scientific">Celeribacter baekdonensis</name>
    <dbReference type="NCBI Taxonomy" id="875171"/>
    <lineage>
        <taxon>Bacteria</taxon>
        <taxon>Pseudomonadati</taxon>
        <taxon>Pseudomonadota</taxon>
        <taxon>Alphaproteobacteria</taxon>
        <taxon>Rhodobacterales</taxon>
        <taxon>Roseobacteraceae</taxon>
        <taxon>Celeribacter</taxon>
    </lineage>
</organism>
<sequence length="198" mass="22119">MTGSVPSDQSLLRRLRRKRVLVIHPDDEDRRTLLAQLRRIGCQTEKLSRAPDVLPADTDVVLFLLSRNESGDAVKWMATADAITRIAIISYETPEILSALERLQVHAVLSKPIRIFGVLAALTTAVSLAQHEGRLQQRVKALDETLKARRRIEKAVAILSERHQITEEQAYKRLRDKAMKVSSPIAEIADAVIASSDV</sequence>
<dbReference type="GO" id="GO:0003723">
    <property type="term" value="F:RNA binding"/>
    <property type="evidence" value="ECO:0007669"/>
    <property type="project" value="InterPro"/>
</dbReference>
<evidence type="ECO:0000259" key="1">
    <source>
        <dbReference type="PROSITE" id="PS50921"/>
    </source>
</evidence>
<dbReference type="Proteomes" id="UP000241447">
    <property type="component" value="Plasmid pCBLh4a"/>
</dbReference>
<dbReference type="Gene3D" id="3.40.50.2300">
    <property type="match status" value="1"/>
</dbReference>
<dbReference type="KEGG" id="cbak:DA792_00540"/>
<feature type="domain" description="ANTAR" evidence="1">
    <location>
        <begin position="132"/>
        <end position="193"/>
    </location>
</feature>
<evidence type="ECO:0000313" key="3">
    <source>
        <dbReference type="Proteomes" id="UP000241447"/>
    </source>
</evidence>
<dbReference type="SMART" id="SM01012">
    <property type="entry name" value="ANTAR"/>
    <property type="match status" value="1"/>
</dbReference>
<evidence type="ECO:0000313" key="2">
    <source>
        <dbReference type="EMBL" id="AVW89729.1"/>
    </source>
</evidence>
<dbReference type="SUPFAM" id="SSF52172">
    <property type="entry name" value="CheY-like"/>
    <property type="match status" value="1"/>
</dbReference>
<accession>A0A2R4LXY2</accession>
<gene>
    <name evidence="2" type="ORF">DA792_00540</name>
</gene>
<dbReference type="InterPro" id="IPR008327">
    <property type="entry name" value="Sig_transdc_resp-reg_antiterm"/>
</dbReference>
<dbReference type="PIRSF" id="PIRSF036382">
    <property type="entry name" value="RR_antiterm"/>
    <property type="match status" value="1"/>
</dbReference>
<dbReference type="PROSITE" id="PS50921">
    <property type="entry name" value="ANTAR"/>
    <property type="match status" value="1"/>
</dbReference>
<name>A0A2R4LXY2_9RHOB</name>
<dbReference type="InterPro" id="IPR011006">
    <property type="entry name" value="CheY-like_superfamily"/>
</dbReference>
<dbReference type="Gene3D" id="1.10.10.10">
    <property type="entry name" value="Winged helix-like DNA-binding domain superfamily/Winged helix DNA-binding domain"/>
    <property type="match status" value="1"/>
</dbReference>
<dbReference type="OrthoDB" id="7366028at2"/>
<proteinExistence type="predicted"/>
<geneLocation type="plasmid" evidence="3">
    <name>pcblh4a</name>
</geneLocation>
<dbReference type="InterPro" id="IPR036388">
    <property type="entry name" value="WH-like_DNA-bd_sf"/>
</dbReference>
<keyword evidence="2" id="KW-0614">Plasmid</keyword>
<dbReference type="InterPro" id="IPR049021">
    <property type="entry name" value="AmiR_N"/>
</dbReference>
<dbReference type="Pfam" id="PF03861">
    <property type="entry name" value="ANTAR"/>
    <property type="match status" value="1"/>
</dbReference>
<dbReference type="Pfam" id="PF21332">
    <property type="entry name" value="AmiR_N"/>
    <property type="match status" value="1"/>
</dbReference>
<dbReference type="EMBL" id="CP028472">
    <property type="protein sequence ID" value="AVW89729.1"/>
    <property type="molecule type" value="Genomic_DNA"/>
</dbReference>
<dbReference type="InterPro" id="IPR005561">
    <property type="entry name" value="ANTAR"/>
</dbReference>